<dbReference type="PANTHER" id="PTHR42961:SF2">
    <property type="entry name" value="IRON-SULFUR PROTEIN NUBPL"/>
    <property type="match status" value="1"/>
</dbReference>
<dbReference type="InterPro" id="IPR033756">
    <property type="entry name" value="YlxH/NBP35"/>
</dbReference>
<dbReference type="Gene3D" id="3.40.50.300">
    <property type="entry name" value="P-loop containing nucleotide triphosphate hydrolases"/>
    <property type="match status" value="1"/>
</dbReference>
<organism evidence="3 4">
    <name type="scientific">Pyrolobus fumarii (strain DSM 11204 / 1A)</name>
    <dbReference type="NCBI Taxonomy" id="694429"/>
    <lineage>
        <taxon>Archaea</taxon>
        <taxon>Thermoproteota</taxon>
        <taxon>Thermoprotei</taxon>
        <taxon>Desulfurococcales</taxon>
        <taxon>Pyrodictiaceae</taxon>
        <taxon>Pyrolobus</taxon>
    </lineage>
</organism>
<dbReference type="InParanoid" id="G0EF77"/>
<dbReference type="eggNOG" id="arCOG00585">
    <property type="taxonomic scope" value="Archaea"/>
</dbReference>
<keyword evidence="2" id="KW-0067">ATP-binding</keyword>
<reference evidence="3 4" key="1">
    <citation type="journal article" date="2011" name="Stand. Genomic Sci.">
        <title>Complete genome sequence of the hyperthermophilic chemolithoautotroph Pyrolobus fumarii type strain (1A).</title>
        <authorList>
            <person name="Anderson I."/>
            <person name="Goker M."/>
            <person name="Nolan M."/>
            <person name="Lucas S."/>
            <person name="Hammon N."/>
            <person name="Deshpande S."/>
            <person name="Cheng J.F."/>
            <person name="Tapia R."/>
            <person name="Han C."/>
            <person name="Goodwin L."/>
            <person name="Pitluck S."/>
            <person name="Huntemann M."/>
            <person name="Liolios K."/>
            <person name="Ivanova N."/>
            <person name="Pagani I."/>
            <person name="Mavromatis K."/>
            <person name="Ovchinikova G."/>
            <person name="Pati A."/>
            <person name="Chen A."/>
            <person name="Palaniappan K."/>
            <person name="Land M."/>
            <person name="Hauser L."/>
            <person name="Brambilla E.M."/>
            <person name="Huber H."/>
            <person name="Yasawong M."/>
            <person name="Rohde M."/>
            <person name="Spring S."/>
            <person name="Abt B."/>
            <person name="Sikorski J."/>
            <person name="Wirth R."/>
            <person name="Detter J.C."/>
            <person name="Woyke T."/>
            <person name="Bristow J."/>
            <person name="Eisen J.A."/>
            <person name="Markowitz V."/>
            <person name="Hugenholtz P."/>
            <person name="Kyrpides N.C."/>
            <person name="Klenk H.P."/>
            <person name="Lapidus A."/>
        </authorList>
    </citation>
    <scope>NUCLEOTIDE SEQUENCE [LARGE SCALE GENOMIC DNA]</scope>
    <source>
        <strain evidence="4">DSM 11204 / 1A</strain>
    </source>
</reference>
<dbReference type="Pfam" id="PF10609">
    <property type="entry name" value="ParA"/>
    <property type="match status" value="1"/>
</dbReference>
<name>G0EF77_PYRF1</name>
<sequence length="261" mass="28094">MARGSRVSNVETLSIDPRLAGARLMLSKVKRIVLVMGSKGGVGKTLIATLLALQAARLGLRVGLLDLDVTGPSAHVVLGVDPRGVQPEEREGVVPPEVARGLRFMSIVFYTWGRPTPLRGESVDEVIKEVLAVTNWGELDLLVVDTPPGLRDETLDVLEYLPNPHVVAVTTPSKLAQAGVERLLALLAEQRVPRYLVENMARNGGVAKQLAERYGAEYLGVVGYDPSVEDAIGSIEKLLATRVARDVERVTRSLLGKLGLA</sequence>
<proteinExistence type="predicted"/>
<evidence type="ECO:0000256" key="2">
    <source>
        <dbReference type="ARBA" id="ARBA00022840"/>
    </source>
</evidence>
<protein>
    <submittedName>
        <fullName evidence="3">ATPase-like, ParA/MinD</fullName>
    </submittedName>
</protein>
<keyword evidence="4" id="KW-1185">Reference proteome</keyword>
<keyword evidence="1" id="KW-0547">Nucleotide-binding</keyword>
<dbReference type="PANTHER" id="PTHR42961">
    <property type="entry name" value="IRON-SULFUR PROTEIN NUBPL"/>
    <property type="match status" value="1"/>
</dbReference>
<dbReference type="STRING" id="694429.Pyrfu_0248"/>
<dbReference type="KEGG" id="pfm:Pyrfu_0248"/>
<dbReference type="InterPro" id="IPR027417">
    <property type="entry name" value="P-loop_NTPase"/>
</dbReference>
<dbReference type="HOGENOM" id="CLU_024839_0_2_2"/>
<accession>G0EF77</accession>
<dbReference type="AlphaFoldDB" id="G0EF77"/>
<dbReference type="EMBL" id="CP002838">
    <property type="protein sequence ID" value="AEM38120.1"/>
    <property type="molecule type" value="Genomic_DNA"/>
</dbReference>
<dbReference type="Proteomes" id="UP000001037">
    <property type="component" value="Chromosome"/>
</dbReference>
<gene>
    <name evidence="3" type="ordered locus">Pyrfu_0248</name>
</gene>
<dbReference type="GO" id="GO:0016226">
    <property type="term" value="P:iron-sulfur cluster assembly"/>
    <property type="evidence" value="ECO:0007669"/>
    <property type="project" value="InterPro"/>
</dbReference>
<dbReference type="SUPFAM" id="SSF52540">
    <property type="entry name" value="P-loop containing nucleoside triphosphate hydrolases"/>
    <property type="match status" value="1"/>
</dbReference>
<dbReference type="GO" id="GO:0005524">
    <property type="term" value="F:ATP binding"/>
    <property type="evidence" value="ECO:0007669"/>
    <property type="project" value="UniProtKB-KW"/>
</dbReference>
<dbReference type="InterPro" id="IPR044304">
    <property type="entry name" value="NUBPL-like"/>
</dbReference>
<evidence type="ECO:0000313" key="4">
    <source>
        <dbReference type="Proteomes" id="UP000001037"/>
    </source>
</evidence>
<evidence type="ECO:0000313" key="3">
    <source>
        <dbReference type="EMBL" id="AEM38120.1"/>
    </source>
</evidence>
<evidence type="ECO:0000256" key="1">
    <source>
        <dbReference type="ARBA" id="ARBA00022741"/>
    </source>
</evidence>
<dbReference type="GO" id="GO:0051539">
    <property type="term" value="F:4 iron, 4 sulfur cluster binding"/>
    <property type="evidence" value="ECO:0007669"/>
    <property type="project" value="TreeGrafter"/>
</dbReference>